<feature type="compositionally biased region" description="Acidic residues" evidence="1">
    <location>
        <begin position="179"/>
        <end position="229"/>
    </location>
</feature>
<feature type="compositionally biased region" description="Polar residues" evidence="1">
    <location>
        <begin position="663"/>
        <end position="678"/>
    </location>
</feature>
<gene>
    <name evidence="2" type="ORF">Cantr_07219</name>
</gene>
<feature type="compositionally biased region" description="Polar residues" evidence="1">
    <location>
        <begin position="1414"/>
        <end position="1423"/>
    </location>
</feature>
<feature type="compositionally biased region" description="Low complexity" evidence="1">
    <location>
        <begin position="752"/>
        <end position="767"/>
    </location>
</feature>
<feature type="compositionally biased region" description="Basic and acidic residues" evidence="1">
    <location>
        <begin position="906"/>
        <end position="916"/>
    </location>
</feature>
<proteinExistence type="predicted"/>
<comment type="caution">
    <text evidence="2">The sequence shown here is derived from an EMBL/GenBank/DDBJ whole genome shotgun (WGS) entry which is preliminary data.</text>
</comment>
<feature type="compositionally biased region" description="Polar residues" evidence="1">
    <location>
        <begin position="1942"/>
        <end position="1955"/>
    </location>
</feature>
<feature type="compositionally biased region" description="Acidic residues" evidence="1">
    <location>
        <begin position="917"/>
        <end position="928"/>
    </location>
</feature>
<name>A0A367XZG2_9ASCO</name>
<feature type="compositionally biased region" description="Polar residues" evidence="1">
    <location>
        <begin position="1183"/>
        <end position="1196"/>
    </location>
</feature>
<feature type="compositionally biased region" description="Basic and acidic residues" evidence="1">
    <location>
        <begin position="1386"/>
        <end position="1412"/>
    </location>
</feature>
<evidence type="ECO:0000313" key="2">
    <source>
        <dbReference type="EMBL" id="RCK59025.1"/>
    </source>
</evidence>
<feature type="region of interest" description="Disordered" evidence="1">
    <location>
        <begin position="1628"/>
        <end position="1663"/>
    </location>
</feature>
<feature type="compositionally biased region" description="Low complexity" evidence="1">
    <location>
        <begin position="92"/>
        <end position="103"/>
    </location>
</feature>
<feature type="compositionally biased region" description="Low complexity" evidence="1">
    <location>
        <begin position="478"/>
        <end position="490"/>
    </location>
</feature>
<feature type="compositionally biased region" description="Basic and acidic residues" evidence="1">
    <location>
        <begin position="73"/>
        <end position="85"/>
    </location>
</feature>
<feature type="compositionally biased region" description="Basic and acidic residues" evidence="1">
    <location>
        <begin position="1062"/>
        <end position="1071"/>
    </location>
</feature>
<feature type="compositionally biased region" description="Polar residues" evidence="1">
    <location>
        <begin position="851"/>
        <end position="866"/>
    </location>
</feature>
<feature type="compositionally biased region" description="Polar residues" evidence="1">
    <location>
        <begin position="1316"/>
        <end position="1327"/>
    </location>
</feature>
<feature type="compositionally biased region" description="Polar residues" evidence="1">
    <location>
        <begin position="1269"/>
        <end position="1302"/>
    </location>
</feature>
<feature type="compositionally biased region" description="Polar residues" evidence="1">
    <location>
        <begin position="407"/>
        <end position="428"/>
    </location>
</feature>
<feature type="compositionally biased region" description="Basic and acidic residues" evidence="1">
    <location>
        <begin position="694"/>
        <end position="704"/>
    </location>
</feature>
<feature type="compositionally biased region" description="Basic and acidic residues" evidence="1">
    <location>
        <begin position="601"/>
        <end position="620"/>
    </location>
</feature>
<feature type="compositionally biased region" description="Basic and acidic residues" evidence="1">
    <location>
        <begin position="498"/>
        <end position="508"/>
    </location>
</feature>
<feature type="compositionally biased region" description="Acidic residues" evidence="1">
    <location>
        <begin position="1197"/>
        <end position="1209"/>
    </location>
</feature>
<evidence type="ECO:0000256" key="1">
    <source>
        <dbReference type="SAM" id="MobiDB-lite"/>
    </source>
</evidence>
<feature type="compositionally biased region" description="Acidic residues" evidence="1">
    <location>
        <begin position="1101"/>
        <end position="1115"/>
    </location>
</feature>
<feature type="compositionally biased region" description="Acidic residues" evidence="1">
    <location>
        <begin position="237"/>
        <end position="253"/>
    </location>
</feature>
<evidence type="ECO:0000313" key="3">
    <source>
        <dbReference type="Proteomes" id="UP000253472"/>
    </source>
</evidence>
<feature type="compositionally biased region" description="Acidic residues" evidence="1">
    <location>
        <begin position="1329"/>
        <end position="1345"/>
    </location>
</feature>
<keyword evidence="3" id="KW-1185">Reference proteome</keyword>
<feature type="compositionally biased region" description="Acidic residues" evidence="1">
    <location>
        <begin position="830"/>
        <end position="848"/>
    </location>
</feature>
<feature type="compositionally biased region" description="Basic and acidic residues" evidence="1">
    <location>
        <begin position="1250"/>
        <end position="1267"/>
    </location>
</feature>
<feature type="compositionally biased region" description="Basic residues" evidence="1">
    <location>
        <begin position="1995"/>
        <end position="2008"/>
    </location>
</feature>
<feature type="compositionally biased region" description="Polar residues" evidence="1">
    <location>
        <begin position="1001"/>
        <end position="1010"/>
    </location>
</feature>
<protein>
    <submittedName>
        <fullName evidence="2">Uncharacterized protein</fullName>
    </submittedName>
</protein>
<accession>A0A367XZG2</accession>
<feature type="region of interest" description="Disordered" evidence="1">
    <location>
        <begin position="1802"/>
        <end position="1827"/>
    </location>
</feature>
<feature type="compositionally biased region" description="Polar residues" evidence="1">
    <location>
        <begin position="531"/>
        <end position="540"/>
    </location>
</feature>
<feature type="compositionally biased region" description="Polar residues" evidence="1">
    <location>
        <begin position="878"/>
        <end position="888"/>
    </location>
</feature>
<feature type="compositionally biased region" description="Basic residues" evidence="1">
    <location>
        <begin position="509"/>
        <end position="521"/>
    </location>
</feature>
<feature type="region of interest" description="Disordered" evidence="1">
    <location>
        <begin position="369"/>
        <end position="1460"/>
    </location>
</feature>
<feature type="region of interest" description="Disordered" evidence="1">
    <location>
        <begin position="1939"/>
        <end position="2017"/>
    </location>
</feature>
<feature type="compositionally biased region" description="Basic and acidic residues" evidence="1">
    <location>
        <begin position="937"/>
        <end position="958"/>
    </location>
</feature>
<feature type="region of interest" description="Disordered" evidence="1">
    <location>
        <begin position="1"/>
        <end position="127"/>
    </location>
</feature>
<dbReference type="Proteomes" id="UP000253472">
    <property type="component" value="Unassembled WGS sequence"/>
</dbReference>
<feature type="compositionally biased region" description="Polar residues" evidence="1">
    <location>
        <begin position="386"/>
        <end position="395"/>
    </location>
</feature>
<feature type="compositionally biased region" description="Acidic residues" evidence="1">
    <location>
        <begin position="40"/>
        <end position="62"/>
    </location>
</feature>
<feature type="compositionally biased region" description="Polar residues" evidence="1">
    <location>
        <begin position="1350"/>
        <end position="1359"/>
    </location>
</feature>
<organism evidence="2 3">
    <name type="scientific">Candida viswanathii</name>
    <dbReference type="NCBI Taxonomy" id="5486"/>
    <lineage>
        <taxon>Eukaryota</taxon>
        <taxon>Fungi</taxon>
        <taxon>Dikarya</taxon>
        <taxon>Ascomycota</taxon>
        <taxon>Saccharomycotina</taxon>
        <taxon>Pichiomycetes</taxon>
        <taxon>Debaryomycetaceae</taxon>
        <taxon>Candida/Lodderomyces clade</taxon>
        <taxon>Candida</taxon>
    </lineage>
</organism>
<feature type="region of interest" description="Disordered" evidence="1">
    <location>
        <begin position="154"/>
        <end position="343"/>
    </location>
</feature>
<sequence>MFRSLNLFRLLRPTRDGPPVQDNDAGSHPGSDSLITSDHEGDEQEEVESEDIDMEVDVEHEEEASMKDVSQTHLDDKDEIERPDLETIPNGSQSQYESQSQQQPHHLGHQDEDEELQDETSLRDSVMLSYMELSSSLEEDDQLTEDQKSFVVEEIIEPQFIPKNISRSAQGSKKRKLDEDEDEDDDEDEEEEEIEQVEIEQEEVEEVEEEEEEYDEDDEEDEEEEEEEHDNPNDADFVLEDFDEEGEATEESGEELRIAPLSASGQTASITVLVQSEESEEELVETQASEPESSPEPEAESAPASPSSQALVQPEAQPQPMAQALVQTSPQPQAKAKAKARTKPLSCLEQLARLQQIVKKQETSNVLVTPQTSAQATPEPLVQPEAQASAQAKVKTQTRPRPRSRTKPFSQKQQLAFTVKLASTSRTSKLPPGPASASEHQASMDEINIHYPARVRVAGIDTTPTSTPTPTPTPNAKSVSRSSTVPVTVTLELQQTPEKPKNKESDPPKKKRKYTWKHPRPSWRDEVPKFKTTSPESSPTKIPRTDPGAKSKSKSGPPSPVQAPGIVKAKSVPSPQQTTEIVADSVARTGNAPPQEEQSTDAEKLERVTPSLEEVHRIEPDAETSEPLPQPPPQVEASKVEEPQDAPQIQEPADAVDPDSQRETNVASSPEQAPQACSNPGHVESVPPPLEQPHTVDSEVEKQVDAPTTETQTSPEQPAPAPPREDRAVDVEKSTAASSSQNEAARIEEQEIQPTQEPVPPQQSTTTIEDSEVITSTQKETRETLSAPIEIGFSSSDSSSSSEAEEIELGTLFGVKNYHTATATKKEPEQEPDQEPEQEPEQNPEQELELNATTTGPATDLNSSPVKASRANEEQDSRPASSQDGTNDTAHEGHEGGTKSGVANESHGEETTPKNDEQDDAALFDLEDSYVSSPHSTADRNDPLKEDSDKEESSKAQEDVQMEDIQEEKPTDKDNEHVSDEEEPQIDYDFPADDSLEYESVRQQSESNLQKVKDMLTILEENTEEAATVEKAEDGDENEDESQEQEEESQEKESQNTEDNDDSKGPDSKDSDSDDDDSDNAGGNASHSPHMDDPSHGDDHADGDDDFEDGSEDDFCVPPSSPIIPECAINYGSGSVDNDAVTGGEPSQKRPLEEEFFLDAEGTIKRRRLDSQPATGETVEASGASSNHQVADNEVSSLDEDDIFEENDVLEPIPHPPDTRDRDLDNNVNSQPELPLNEQPGTTLTVEVVHFLDSDNEKEPPQPEAEQHPYQTLQPTQESMAFQMGASQPEIQSSNASGSQAPEKSAAKKAIAEGRLQTSSNTARLLNSSDDEVSDEAEPEEELITEAEPGQQQNESDGSQPIGVEAARLTQYENDTEQKSTQVAEADTKSNTESHEVVPNDIARQEATDERLNVPNTCDQNMNVEAEPPCEPTAANQATDSEVSPVKDLADGSSERQQPTDTALVCIEKKTGHGETEVYSGGSLNMTTALATIRKAMAYSQDLVKSDTEELSTKTVPEIEELQKMLRTEKALRVSADGWLMLMQSEVERLKKELDSRDKDTLDLQIVESKLATARDQLEIKHDSTLAELESVKTSNDSLSLAYQELHAWAKWASATLCEKDRLLEQEEKQRQEAADRLGEEESKRQEAENKLQEEESKCQEAENKLQEEEKKYSNLRVYYHHLFQAAELEKLARQEIAKLKDDVEKELEKERAKVASKDAELVRTAQAMDELKKDRKEVESSQEQTIANLKAQVALFILEREQEKPTEDVARESEIQDTAAPMDADQPGQPQLFVTLRLPKHTQDTSSPTATTDHLDATPLSNSGGNLNDIVEDSDVVTQQIVLESYQMLLGGKSKSKACFVEFDNIPLAALAREFSTSTPLNSQEGALVVGPTSKEMEEEKEEEAPVRKTQPLLFKRFKNLKNVELVQEAAQRLDHLDLDATTSTGQRETSTAAPSPKSKPIQPTTILGGNDGGPSGSVIDKPISNRLVVSSKNKAKQAKARKKGRAERKQQSIKV</sequence>
<feature type="compositionally biased region" description="Acidic residues" evidence="1">
    <location>
        <begin position="1033"/>
        <end position="1061"/>
    </location>
</feature>
<feature type="compositionally biased region" description="Basic and acidic residues" evidence="1">
    <location>
        <begin position="1089"/>
        <end position="1100"/>
    </location>
</feature>
<reference evidence="2 3" key="1">
    <citation type="submission" date="2018-06" db="EMBL/GenBank/DDBJ databases">
        <title>Whole genome sequencing of Candida tropicalis (genome annotated by CSBL at Korea University).</title>
        <authorList>
            <person name="Ahn J."/>
        </authorList>
    </citation>
    <scope>NUCLEOTIDE SEQUENCE [LARGE SCALE GENOMIC DNA]</scope>
    <source>
        <strain evidence="2 3">ATCC 20962</strain>
    </source>
</reference>
<dbReference type="EMBL" id="QLNQ01000027">
    <property type="protein sequence ID" value="RCK59025.1"/>
    <property type="molecule type" value="Genomic_DNA"/>
</dbReference>
<feature type="compositionally biased region" description="Basic and acidic residues" evidence="1">
    <location>
        <begin position="723"/>
        <end position="733"/>
    </location>
</feature>
<feature type="compositionally biased region" description="Low complexity" evidence="1">
    <location>
        <begin position="300"/>
        <end position="324"/>
    </location>
</feature>
<feature type="compositionally biased region" description="Basic and acidic residues" evidence="1">
    <location>
        <begin position="967"/>
        <end position="978"/>
    </location>
</feature>
<feature type="compositionally biased region" description="Acidic residues" evidence="1">
    <location>
        <begin position="979"/>
        <end position="997"/>
    </location>
</feature>
<feature type="compositionally biased region" description="Low complexity" evidence="1">
    <location>
        <begin position="706"/>
        <end position="716"/>
    </location>
</feature>
<feature type="compositionally biased region" description="Basic residues" evidence="1">
    <location>
        <begin position="396"/>
        <end position="406"/>
    </location>
</feature>